<dbReference type="FunFam" id="1.20.120.1080:FF:000001">
    <property type="entry name" value="Pre-mRNA-splicing factor ATP-dependent RNA helicase"/>
    <property type="match status" value="1"/>
</dbReference>
<dbReference type="GO" id="GO:0005684">
    <property type="term" value="C:U2-type spliceosomal complex"/>
    <property type="evidence" value="ECO:0007669"/>
    <property type="project" value="UniProtKB-ARBA"/>
</dbReference>
<keyword evidence="6" id="KW-0067">ATP-binding</keyword>
<dbReference type="PANTHER" id="PTHR18934:SF83">
    <property type="entry name" value="PRE-MRNA-SPLICING FACTOR ATP-DEPENDENT RNA HELICASE DHX16"/>
    <property type="match status" value="1"/>
</dbReference>
<dbReference type="Gene3D" id="1.20.120.1080">
    <property type="match status" value="1"/>
</dbReference>
<dbReference type="Gene3D" id="3.40.50.300">
    <property type="entry name" value="P-loop containing nucleotide triphosphate hydrolases"/>
    <property type="match status" value="2"/>
</dbReference>
<dbReference type="InterPro" id="IPR002464">
    <property type="entry name" value="DNA/RNA_helicase_DEAH_CS"/>
</dbReference>
<feature type="compositionally biased region" description="Basic and acidic residues" evidence="9">
    <location>
        <begin position="165"/>
        <end position="184"/>
    </location>
</feature>
<dbReference type="Pfam" id="PF00271">
    <property type="entry name" value="Helicase_C"/>
    <property type="match status" value="1"/>
</dbReference>
<dbReference type="InParanoid" id="A0A1Y2D4F6"/>
<sequence length="1100" mass="123279">MSLETFVSDNLLAHLGTSDSATVQYFIALATSSKSPAALLSTLTSNGLPSTPQVESFASQLYSRAPRKAPPPGHSAKAKQNAEDARKKAEKERAAMQKQRFSLVLEDEVEASGSGSSGGEKRSSKKDKDKSRSSKKEKSGSSSMRKRGEGDAWESDEEERSAKRRREEERWAREDASRAARGDDGAAPEPEEEEDPATKAERERLADLKERDEFAARMRDREKERTKAKGVVEDTSAESVARRALAKDPSALENAMPSLRDRSRQSYLGKREQQQLDLLRLEIAEDERDFRGVKLTRREREDLDRKKELLRLAEERLAVDEGFDGYQMPDDYFTEQGKIDSKRKKDLLSARYSDAKPQSRKVKDAEFITDLEQYEMEQTAKAQLKTGAMDREVIEDEYDFVFDESVKINFAVDTEGGIAGTMDSAKDAALKAQIDEAERRAQSIDQVRKSLPVYEWREQFLDAVRQYQVIIIEGETGSGKTTQLPQYLHEGGFTKGGLKIGCTQPRRVAAMSVAARVAEEVGCRLGNEVGYSIRFEDCTTDKTVIKYMTDGMLLREFLTEPDLAAYSVMIIDEAHERTLSTDILLGLVKDIARFRPDFRLLISSATLNATKFSEYFDDAPVFRIPGRRYPVDILYTPQPEANYLHAAVTTVFQIHTSQPKGDILVFLTGQDEIEAAQENLEETARALGNKVAELMICPIYANLPTEMQARIFEPTPEGARKVVLATNIAETSITIDGVVYVIDPGFVKQNSYNPRSGMESLVVTPCSRAAAGQRAGRAGRVGPGKCFRLYTKHAYTHELDQDTIPEIQRTNLGTVVLMLKSLGINDLIGFDFLDPPPGDTLVRALDLLYALGALNDKGELTKMGRRMAEFPMDPALSKSILASEKYHCTEEVLTIVSMLSESGSLFYRPKQKKLEADTARQNFVKPGGDHFTLLNVWDQWQDSGFSVSWTYEHFVQVKSLTRVRDIRDQLVQLCERVEIFVEGNPNTSDILPVQKAICAGYFQNTGRLNRSGDAYRTIKTNQTVNIHPSSSMFQHQPPPKVILWFELVMTSREYARQVMEIKSEWLLEVAPHFFKPADLEALSGTKKGHVKQVGAAPIKG</sequence>
<dbReference type="PROSITE" id="PS00690">
    <property type="entry name" value="DEAH_ATP_HELICASE"/>
    <property type="match status" value="1"/>
</dbReference>
<evidence type="ECO:0000256" key="7">
    <source>
        <dbReference type="ARBA" id="ARBA00023187"/>
    </source>
</evidence>
<keyword evidence="3" id="KW-0547">Nucleotide-binding</keyword>
<dbReference type="SMART" id="SM00490">
    <property type="entry name" value="HELICc"/>
    <property type="match status" value="1"/>
</dbReference>
<evidence type="ECO:0000259" key="11">
    <source>
        <dbReference type="PROSITE" id="PS51194"/>
    </source>
</evidence>
<name>A0A1Y2D4F6_9BASI</name>
<organism evidence="12 13">
    <name type="scientific">Leucosporidium creatinivorum</name>
    <dbReference type="NCBI Taxonomy" id="106004"/>
    <lineage>
        <taxon>Eukaryota</taxon>
        <taxon>Fungi</taxon>
        <taxon>Dikarya</taxon>
        <taxon>Basidiomycota</taxon>
        <taxon>Pucciniomycotina</taxon>
        <taxon>Microbotryomycetes</taxon>
        <taxon>Leucosporidiales</taxon>
        <taxon>Leucosporidium</taxon>
    </lineage>
</organism>
<reference evidence="12 13" key="1">
    <citation type="submission" date="2016-07" db="EMBL/GenBank/DDBJ databases">
        <title>Pervasive Adenine N6-methylation of Active Genes in Fungi.</title>
        <authorList>
            <consortium name="DOE Joint Genome Institute"/>
            <person name="Mondo S.J."/>
            <person name="Dannebaum R.O."/>
            <person name="Kuo R.C."/>
            <person name="Labutti K."/>
            <person name="Haridas S."/>
            <person name="Kuo A."/>
            <person name="Salamov A."/>
            <person name="Ahrendt S.R."/>
            <person name="Lipzen A."/>
            <person name="Sullivan W."/>
            <person name="Andreopoulos W.B."/>
            <person name="Clum A."/>
            <person name="Lindquist E."/>
            <person name="Daum C."/>
            <person name="Ramamoorthy G.K."/>
            <person name="Gryganskyi A."/>
            <person name="Culley D."/>
            <person name="Magnuson J.K."/>
            <person name="James T.Y."/>
            <person name="O'Malley M.A."/>
            <person name="Stajich J.E."/>
            <person name="Spatafora J.W."/>
            <person name="Visel A."/>
            <person name="Grigoriev I.V."/>
        </authorList>
    </citation>
    <scope>NUCLEOTIDE SEQUENCE [LARGE SCALE GENOMIC DNA]</scope>
    <source>
        <strain evidence="12 13">62-1032</strain>
    </source>
</reference>
<feature type="region of interest" description="Disordered" evidence="9">
    <location>
        <begin position="46"/>
        <end position="269"/>
    </location>
</feature>
<evidence type="ECO:0000256" key="3">
    <source>
        <dbReference type="ARBA" id="ARBA00022741"/>
    </source>
</evidence>
<dbReference type="InterPro" id="IPR011709">
    <property type="entry name" value="DEAD-box_helicase_OB_fold"/>
</dbReference>
<keyword evidence="5" id="KW-0347">Helicase</keyword>
<dbReference type="PANTHER" id="PTHR18934">
    <property type="entry name" value="ATP-DEPENDENT RNA HELICASE"/>
    <property type="match status" value="1"/>
</dbReference>
<dbReference type="InterPro" id="IPR014001">
    <property type="entry name" value="Helicase_ATP-bd"/>
</dbReference>
<dbReference type="GO" id="GO:0008380">
    <property type="term" value="P:RNA splicing"/>
    <property type="evidence" value="ECO:0007669"/>
    <property type="project" value="UniProtKB-KW"/>
</dbReference>
<evidence type="ECO:0000256" key="6">
    <source>
        <dbReference type="ARBA" id="ARBA00022840"/>
    </source>
</evidence>
<dbReference type="Pfam" id="PF04408">
    <property type="entry name" value="WHD_HA2"/>
    <property type="match status" value="1"/>
</dbReference>
<evidence type="ECO:0000313" key="13">
    <source>
        <dbReference type="Proteomes" id="UP000193467"/>
    </source>
</evidence>
<evidence type="ECO:0000256" key="8">
    <source>
        <dbReference type="ARBA" id="ARBA00047984"/>
    </source>
</evidence>
<comment type="caution">
    <text evidence="12">The sequence shown here is derived from an EMBL/GenBank/DDBJ whole genome shotgun (WGS) entry which is preliminary data.</text>
</comment>
<dbReference type="STRING" id="106004.A0A1Y2D4F6"/>
<feature type="domain" description="Helicase C-terminal" evidence="11">
    <location>
        <begin position="647"/>
        <end position="823"/>
    </location>
</feature>
<dbReference type="GO" id="GO:0016787">
    <property type="term" value="F:hydrolase activity"/>
    <property type="evidence" value="ECO:0007669"/>
    <property type="project" value="UniProtKB-KW"/>
</dbReference>
<feature type="compositionally biased region" description="Basic and acidic residues" evidence="9">
    <location>
        <begin position="80"/>
        <end position="95"/>
    </location>
</feature>
<dbReference type="Pfam" id="PF21010">
    <property type="entry name" value="HA2_C"/>
    <property type="match status" value="1"/>
</dbReference>
<dbReference type="PROSITE" id="PS51192">
    <property type="entry name" value="HELICASE_ATP_BIND_1"/>
    <property type="match status" value="1"/>
</dbReference>
<protein>
    <recommendedName>
        <fullName evidence="1">RNA helicase</fullName>
        <ecNumber evidence="1">3.6.4.13</ecNumber>
    </recommendedName>
</protein>
<dbReference type="PROSITE" id="PS51194">
    <property type="entry name" value="HELICASE_CTER"/>
    <property type="match status" value="1"/>
</dbReference>
<keyword evidence="13" id="KW-1185">Reference proteome</keyword>
<feature type="compositionally biased region" description="Basic and acidic residues" evidence="9">
    <location>
        <begin position="196"/>
        <end position="232"/>
    </location>
</feature>
<dbReference type="EMBL" id="MCGR01000100">
    <property type="protein sequence ID" value="ORY54153.1"/>
    <property type="molecule type" value="Genomic_DNA"/>
</dbReference>
<dbReference type="CDD" id="cd18791">
    <property type="entry name" value="SF2_C_RHA"/>
    <property type="match status" value="1"/>
</dbReference>
<evidence type="ECO:0000256" key="4">
    <source>
        <dbReference type="ARBA" id="ARBA00022801"/>
    </source>
</evidence>
<dbReference type="FunFam" id="3.40.50.300:FF:000007">
    <property type="entry name" value="Pre-mRNA-splicing factor ATP-dependent RNA helicase"/>
    <property type="match status" value="1"/>
</dbReference>
<dbReference type="InterPro" id="IPR007502">
    <property type="entry name" value="Helicase-assoc_dom"/>
</dbReference>
<comment type="catalytic activity">
    <reaction evidence="8">
        <text>ATP + H2O = ADP + phosphate + H(+)</text>
        <dbReference type="Rhea" id="RHEA:13065"/>
        <dbReference type="ChEBI" id="CHEBI:15377"/>
        <dbReference type="ChEBI" id="CHEBI:15378"/>
        <dbReference type="ChEBI" id="CHEBI:30616"/>
        <dbReference type="ChEBI" id="CHEBI:43474"/>
        <dbReference type="ChEBI" id="CHEBI:456216"/>
        <dbReference type="EC" id="3.6.4.13"/>
    </reaction>
</comment>
<evidence type="ECO:0000256" key="5">
    <source>
        <dbReference type="ARBA" id="ARBA00022806"/>
    </source>
</evidence>
<dbReference type="InterPro" id="IPR048333">
    <property type="entry name" value="HA2_WH"/>
</dbReference>
<dbReference type="AlphaFoldDB" id="A0A1Y2D4F6"/>
<dbReference type="OrthoDB" id="10253254at2759"/>
<keyword evidence="7" id="KW-0508">mRNA splicing</keyword>
<dbReference type="Pfam" id="PF07717">
    <property type="entry name" value="OB_NTP_bind"/>
    <property type="match status" value="1"/>
</dbReference>
<dbReference type="SMART" id="SM00847">
    <property type="entry name" value="HA2"/>
    <property type="match status" value="1"/>
</dbReference>
<dbReference type="InterPro" id="IPR011545">
    <property type="entry name" value="DEAD/DEAH_box_helicase_dom"/>
</dbReference>
<feature type="compositionally biased region" description="Basic and acidic residues" evidence="9">
    <location>
        <begin position="119"/>
        <end position="139"/>
    </location>
</feature>
<dbReference type="GO" id="GO:0003724">
    <property type="term" value="F:RNA helicase activity"/>
    <property type="evidence" value="ECO:0007669"/>
    <property type="project" value="UniProtKB-EC"/>
</dbReference>
<gene>
    <name evidence="12" type="ORF">BCR35DRAFT_355935</name>
</gene>
<dbReference type="SMART" id="SM00487">
    <property type="entry name" value="DEXDc"/>
    <property type="match status" value="1"/>
</dbReference>
<dbReference type="FunFam" id="3.40.50.300:FF:000594">
    <property type="entry name" value="Pre-mRNA-splicing factor ATP-dependent RNA helicase"/>
    <property type="match status" value="1"/>
</dbReference>
<dbReference type="SUPFAM" id="SSF52540">
    <property type="entry name" value="P-loop containing nucleoside triphosphate hydrolases"/>
    <property type="match status" value="1"/>
</dbReference>
<feature type="compositionally biased region" description="Basic and acidic residues" evidence="9">
    <location>
        <begin position="259"/>
        <end position="269"/>
    </location>
</feature>
<keyword evidence="2" id="KW-0507">mRNA processing</keyword>
<accession>A0A1Y2D4F6</accession>
<dbReference type="FunCoup" id="A0A1Y2D4F6">
    <property type="interactions" value="481"/>
</dbReference>
<feature type="domain" description="Helicase ATP-binding" evidence="10">
    <location>
        <begin position="461"/>
        <end position="625"/>
    </location>
</feature>
<proteinExistence type="predicted"/>
<evidence type="ECO:0000256" key="1">
    <source>
        <dbReference type="ARBA" id="ARBA00012552"/>
    </source>
</evidence>
<dbReference type="Proteomes" id="UP000193467">
    <property type="component" value="Unassembled WGS sequence"/>
</dbReference>
<evidence type="ECO:0000259" key="10">
    <source>
        <dbReference type="PROSITE" id="PS51192"/>
    </source>
</evidence>
<feature type="compositionally biased region" description="Polar residues" evidence="9">
    <location>
        <begin position="46"/>
        <end position="62"/>
    </location>
</feature>
<evidence type="ECO:0000313" key="12">
    <source>
        <dbReference type="EMBL" id="ORY54153.1"/>
    </source>
</evidence>
<evidence type="ECO:0000256" key="2">
    <source>
        <dbReference type="ARBA" id="ARBA00022664"/>
    </source>
</evidence>
<dbReference type="EC" id="3.6.4.13" evidence="1"/>
<keyword evidence="4" id="KW-0378">Hydrolase</keyword>
<dbReference type="Pfam" id="PF00270">
    <property type="entry name" value="DEAD"/>
    <property type="match status" value="1"/>
</dbReference>
<dbReference type="InterPro" id="IPR001650">
    <property type="entry name" value="Helicase_C-like"/>
</dbReference>
<dbReference type="GO" id="GO:0005524">
    <property type="term" value="F:ATP binding"/>
    <property type="evidence" value="ECO:0007669"/>
    <property type="project" value="UniProtKB-KW"/>
</dbReference>
<dbReference type="GO" id="GO:0006397">
    <property type="term" value="P:mRNA processing"/>
    <property type="evidence" value="ECO:0007669"/>
    <property type="project" value="UniProtKB-KW"/>
</dbReference>
<dbReference type="GO" id="GO:0071013">
    <property type="term" value="C:catalytic step 2 spliceosome"/>
    <property type="evidence" value="ECO:0007669"/>
    <property type="project" value="TreeGrafter"/>
</dbReference>
<evidence type="ECO:0000256" key="9">
    <source>
        <dbReference type="SAM" id="MobiDB-lite"/>
    </source>
</evidence>
<dbReference type="GO" id="GO:0003723">
    <property type="term" value="F:RNA binding"/>
    <property type="evidence" value="ECO:0007669"/>
    <property type="project" value="TreeGrafter"/>
</dbReference>
<dbReference type="InterPro" id="IPR027417">
    <property type="entry name" value="P-loop_NTPase"/>
</dbReference>